<feature type="transmembrane region" description="Helical" evidence="6">
    <location>
        <begin position="96"/>
        <end position="117"/>
    </location>
</feature>
<organism evidence="8 9">
    <name type="scientific">Trichoderma simmonsii</name>
    <dbReference type="NCBI Taxonomy" id="1491479"/>
    <lineage>
        <taxon>Eukaryota</taxon>
        <taxon>Fungi</taxon>
        <taxon>Dikarya</taxon>
        <taxon>Ascomycota</taxon>
        <taxon>Pezizomycotina</taxon>
        <taxon>Sordariomycetes</taxon>
        <taxon>Hypocreomycetidae</taxon>
        <taxon>Hypocreales</taxon>
        <taxon>Hypocreaceae</taxon>
        <taxon>Trichoderma</taxon>
    </lineage>
</organism>
<keyword evidence="4 6" id="KW-0472">Membrane</keyword>
<protein>
    <submittedName>
        <fullName evidence="8">Integral membrane protein</fullName>
    </submittedName>
</protein>
<feature type="transmembrane region" description="Helical" evidence="6">
    <location>
        <begin position="62"/>
        <end position="84"/>
    </location>
</feature>
<dbReference type="PANTHER" id="PTHR33048:SF47">
    <property type="entry name" value="INTEGRAL MEMBRANE PROTEIN-RELATED"/>
    <property type="match status" value="1"/>
</dbReference>
<dbReference type="EMBL" id="CP075866">
    <property type="protein sequence ID" value="QYS99725.1"/>
    <property type="molecule type" value="Genomic_DNA"/>
</dbReference>
<feature type="transmembrane region" description="Helical" evidence="6">
    <location>
        <begin position="290"/>
        <end position="314"/>
    </location>
</feature>
<evidence type="ECO:0000256" key="1">
    <source>
        <dbReference type="ARBA" id="ARBA00004141"/>
    </source>
</evidence>
<dbReference type="PANTHER" id="PTHR33048">
    <property type="entry name" value="PTH11-LIKE INTEGRAL MEMBRANE PROTEIN (AFU_ORTHOLOGUE AFUA_5G11245)"/>
    <property type="match status" value="1"/>
</dbReference>
<feature type="transmembrane region" description="Helical" evidence="6">
    <location>
        <begin position="172"/>
        <end position="194"/>
    </location>
</feature>
<feature type="domain" description="Rhodopsin" evidence="7">
    <location>
        <begin position="79"/>
        <end position="315"/>
    </location>
</feature>
<dbReference type="InterPro" id="IPR049326">
    <property type="entry name" value="Rhodopsin_dom_fungi"/>
</dbReference>
<sequence length="407" mass="45332">MLVYIFPVGRAYTYKAVMPNPPRVLLPLPRPLKPTTIAICIHTLPRRSSVATMSAGSRGIQLLIWIIVFTVLCTVCIGLRFWAAALSRRKFLPDDYMVLFALANTISLEGVVIWAIYNGMGKHTNELNPYEFGVQFKLILASGVTWLLGTVFIKLSVLWLYTRIFSTKNFKLWAHIMMGVVACYGVAFLILFMTQCKPISQQWAPVPGGTCRNIVVQELTSVSLNMVVDIGIVIMPLPVLWSLQLAVRSKLVVSVMFSIGFITIGIMAWRLQFTISTLNDTDFVFNLFDIGLISLLELWLGIIAACIPTLGPLLKTYVKPVITRLTELSDGNNIRLQSATAGSKADSRSTLYAKKQYSQIEEESSKSFHTNGAEIPTVTTNIKYEPGKKAVTETRGVIYVQHDIEAQ</sequence>
<feature type="transmembrane region" description="Helical" evidence="6">
    <location>
        <begin position="251"/>
        <end position="270"/>
    </location>
</feature>
<comment type="similarity">
    <text evidence="5">Belongs to the SAT4 family.</text>
</comment>
<dbReference type="Proteomes" id="UP000826661">
    <property type="component" value="Chromosome III"/>
</dbReference>
<keyword evidence="9" id="KW-1185">Reference proteome</keyword>
<dbReference type="Pfam" id="PF20684">
    <property type="entry name" value="Fung_rhodopsin"/>
    <property type="match status" value="1"/>
</dbReference>
<evidence type="ECO:0000313" key="8">
    <source>
        <dbReference type="EMBL" id="QYS99725.1"/>
    </source>
</evidence>
<dbReference type="GO" id="GO:0016020">
    <property type="term" value="C:membrane"/>
    <property type="evidence" value="ECO:0007669"/>
    <property type="project" value="UniProtKB-SubCell"/>
</dbReference>
<dbReference type="InterPro" id="IPR052337">
    <property type="entry name" value="SAT4-like"/>
</dbReference>
<gene>
    <name evidence="8" type="ORF">H0G86_006844</name>
</gene>
<comment type="subcellular location">
    <subcellularLocation>
        <location evidence="1">Membrane</location>
        <topology evidence="1">Multi-pass membrane protein</topology>
    </subcellularLocation>
</comment>
<evidence type="ECO:0000256" key="2">
    <source>
        <dbReference type="ARBA" id="ARBA00022692"/>
    </source>
</evidence>
<feature type="transmembrane region" description="Helical" evidence="6">
    <location>
        <begin position="137"/>
        <end position="160"/>
    </location>
</feature>
<evidence type="ECO:0000256" key="6">
    <source>
        <dbReference type="SAM" id="Phobius"/>
    </source>
</evidence>
<evidence type="ECO:0000256" key="4">
    <source>
        <dbReference type="ARBA" id="ARBA00023136"/>
    </source>
</evidence>
<name>A0A8G0LHC3_9HYPO</name>
<accession>A0A8G0LHC3</accession>
<evidence type="ECO:0000313" key="9">
    <source>
        <dbReference type="Proteomes" id="UP000826661"/>
    </source>
</evidence>
<evidence type="ECO:0000256" key="5">
    <source>
        <dbReference type="ARBA" id="ARBA00038359"/>
    </source>
</evidence>
<evidence type="ECO:0000259" key="7">
    <source>
        <dbReference type="Pfam" id="PF20684"/>
    </source>
</evidence>
<keyword evidence="2 6" id="KW-0812">Transmembrane</keyword>
<evidence type="ECO:0000256" key="3">
    <source>
        <dbReference type="ARBA" id="ARBA00022989"/>
    </source>
</evidence>
<keyword evidence="3 6" id="KW-1133">Transmembrane helix</keyword>
<reference evidence="8 9" key="1">
    <citation type="journal article" date="2021" name="BMC Genomics">
        <title>Telomere-to-telomere genome assembly of asparaginase-producing Trichoderma simmonsii.</title>
        <authorList>
            <person name="Chung D."/>
            <person name="Kwon Y.M."/>
            <person name="Yang Y."/>
        </authorList>
    </citation>
    <scope>NUCLEOTIDE SEQUENCE [LARGE SCALE GENOMIC DNA]</scope>
    <source>
        <strain evidence="8 9">GH-Sj1</strain>
    </source>
</reference>
<dbReference type="AlphaFoldDB" id="A0A8G0LHC3"/>
<feature type="transmembrane region" description="Helical" evidence="6">
    <location>
        <begin position="214"/>
        <end position="239"/>
    </location>
</feature>
<proteinExistence type="inferred from homology"/>